<dbReference type="SUPFAM" id="SSF53955">
    <property type="entry name" value="Lysozyme-like"/>
    <property type="match status" value="1"/>
</dbReference>
<dbReference type="EMBL" id="JAMJPK010000001">
    <property type="protein sequence ID" value="MCL7938814.1"/>
    <property type="molecule type" value="Genomic_DNA"/>
</dbReference>
<dbReference type="GO" id="GO:0016787">
    <property type="term" value="F:hydrolase activity"/>
    <property type="evidence" value="ECO:0007669"/>
    <property type="project" value="UniProtKB-KW"/>
</dbReference>
<proteinExistence type="predicted"/>
<dbReference type="Gene3D" id="1.10.530.10">
    <property type="match status" value="1"/>
</dbReference>
<organism evidence="1 2">
    <name type="scientific">Halomonas gemina</name>
    <dbReference type="NCBI Taxonomy" id="2945105"/>
    <lineage>
        <taxon>Bacteria</taxon>
        <taxon>Pseudomonadati</taxon>
        <taxon>Pseudomonadota</taxon>
        <taxon>Gammaproteobacteria</taxon>
        <taxon>Oceanospirillales</taxon>
        <taxon>Halomonadaceae</taxon>
        <taxon>Halomonas</taxon>
    </lineage>
</organism>
<accession>A0ABT0SVY1</accession>
<protein>
    <submittedName>
        <fullName evidence="1">Glycoside hydrolase family 104 protein</fullName>
    </submittedName>
</protein>
<sequence>MSAHAPVHWLGEVELVPFDPPADPAADDKGNVAAFFDMLAHAEGTTRFGDEDGYDVLVGGELFDSYHDHPRRLVYLPAYEISSTAAGRYQFLVGTWDDLAARFGLRDFTPVSQDAGAIQLIRQCKALCLVHDGRIREAIHACRRIWASLPGAGYGQREVATEELVEVYRQAGGRVAEEQTGRERT</sequence>
<name>A0ABT0SVY1_9GAMM</name>
<reference evidence="1" key="1">
    <citation type="submission" date="2022-05" db="EMBL/GenBank/DDBJ databases">
        <title>Halomonas geminus sp. nov. and Halomonas llamarensis sp. nov. isolated from high-altitude salars of the Atacama Desert.</title>
        <authorList>
            <person name="Hintersatz C."/>
            <person name="Rojas L.A."/>
            <person name="Wei T.-S."/>
            <person name="Kutschke S."/>
            <person name="Lehmann F."/>
            <person name="Jain R."/>
            <person name="Pollmann K."/>
        </authorList>
    </citation>
    <scope>NUCLEOTIDE SEQUENCE</scope>
    <source>
        <strain evidence="1">ATCH28</strain>
    </source>
</reference>
<comment type="caution">
    <text evidence="1">The sequence shown here is derived from an EMBL/GenBank/DDBJ whole genome shotgun (WGS) entry which is preliminary data.</text>
</comment>
<dbReference type="CDD" id="cd00736">
    <property type="entry name" value="lambda_lys-like"/>
    <property type="match status" value="1"/>
</dbReference>
<keyword evidence="1" id="KW-0378">Hydrolase</keyword>
<dbReference type="InterPro" id="IPR023346">
    <property type="entry name" value="Lysozyme-like_dom_sf"/>
</dbReference>
<evidence type="ECO:0000313" key="1">
    <source>
        <dbReference type="EMBL" id="MCL7938814.1"/>
    </source>
</evidence>
<evidence type="ECO:0000313" key="2">
    <source>
        <dbReference type="Proteomes" id="UP001165369"/>
    </source>
</evidence>
<gene>
    <name evidence="1" type="ORF">M8009_00665</name>
</gene>
<dbReference type="Proteomes" id="UP001165369">
    <property type="component" value="Unassembled WGS sequence"/>
</dbReference>
<keyword evidence="2" id="KW-1185">Reference proteome</keyword>
<dbReference type="RefSeq" id="WP_250058838.1">
    <property type="nucleotide sequence ID" value="NZ_JAMJPK010000001.1"/>
</dbReference>